<dbReference type="Proteomes" id="UP001500831">
    <property type="component" value="Unassembled WGS sequence"/>
</dbReference>
<dbReference type="SUPFAM" id="SSF143212">
    <property type="entry name" value="Rv2632c-like"/>
    <property type="match status" value="1"/>
</dbReference>
<reference evidence="2" key="1">
    <citation type="journal article" date="2019" name="Int. J. Syst. Evol. Microbiol.">
        <title>The Global Catalogue of Microorganisms (GCM) 10K type strain sequencing project: providing services to taxonomists for standard genome sequencing and annotation.</title>
        <authorList>
            <consortium name="The Broad Institute Genomics Platform"/>
            <consortium name="The Broad Institute Genome Sequencing Center for Infectious Disease"/>
            <person name="Wu L."/>
            <person name="Ma J."/>
        </authorList>
    </citation>
    <scope>NUCLEOTIDE SEQUENCE [LARGE SCALE GENOMIC DNA]</scope>
    <source>
        <strain evidence="2">JCM 6242</strain>
    </source>
</reference>
<dbReference type="Pfam" id="PF08962">
    <property type="entry name" value="Rv2632c-like"/>
    <property type="match status" value="1"/>
</dbReference>
<organism evidence="1 2">
    <name type="scientific">Streptosporangium fragile</name>
    <dbReference type="NCBI Taxonomy" id="46186"/>
    <lineage>
        <taxon>Bacteria</taxon>
        <taxon>Bacillati</taxon>
        <taxon>Actinomycetota</taxon>
        <taxon>Actinomycetes</taxon>
        <taxon>Streptosporangiales</taxon>
        <taxon>Streptosporangiaceae</taxon>
        <taxon>Streptosporangium</taxon>
    </lineage>
</organism>
<comment type="caution">
    <text evidence="1">The sequence shown here is derived from an EMBL/GenBank/DDBJ whole genome shotgun (WGS) entry which is preliminary data.</text>
</comment>
<protein>
    <recommendedName>
        <fullName evidence="3">DUF1876 domain-containing protein</fullName>
    </recommendedName>
</protein>
<dbReference type="InterPro" id="IPR015057">
    <property type="entry name" value="Rv2632c-like"/>
</dbReference>
<dbReference type="Gene3D" id="3.30.160.240">
    <property type="entry name" value="Rv1738"/>
    <property type="match status" value="1"/>
</dbReference>
<gene>
    <name evidence="1" type="ORF">GCM10010517_73180</name>
</gene>
<accession>A0ABP6IRM6</accession>
<dbReference type="RefSeq" id="WP_344981081.1">
    <property type="nucleotide sequence ID" value="NZ_BAAAVI010000088.1"/>
</dbReference>
<dbReference type="InterPro" id="IPR038070">
    <property type="entry name" value="Rv2632c-like_sf"/>
</dbReference>
<evidence type="ECO:0000313" key="1">
    <source>
        <dbReference type="EMBL" id="GAA2906891.1"/>
    </source>
</evidence>
<keyword evidence="2" id="KW-1185">Reference proteome</keyword>
<sequence>MENKQWNVQIFISEDDQDAVTTATAMLSARDGRTYESVAHARRNPSDRPVPEIGDELAAGRALADLAARLIEDAAVDVARMAAARAR</sequence>
<evidence type="ECO:0008006" key="3">
    <source>
        <dbReference type="Google" id="ProtNLM"/>
    </source>
</evidence>
<name>A0ABP6IRM6_9ACTN</name>
<evidence type="ECO:0000313" key="2">
    <source>
        <dbReference type="Proteomes" id="UP001500831"/>
    </source>
</evidence>
<proteinExistence type="predicted"/>
<dbReference type="EMBL" id="BAAAVI010000088">
    <property type="protein sequence ID" value="GAA2906891.1"/>
    <property type="molecule type" value="Genomic_DNA"/>
</dbReference>